<gene>
    <name evidence="1" type="ORF">HMPREF1981_01958</name>
</gene>
<protein>
    <recommendedName>
        <fullName evidence="3">Carboxypeptidase-like regulatory domain-containing protein</fullName>
    </recommendedName>
</protein>
<dbReference type="EMBL" id="AWSV01000108">
    <property type="protein sequence ID" value="ERI85072.1"/>
    <property type="molecule type" value="Genomic_DNA"/>
</dbReference>
<evidence type="ECO:0008006" key="3">
    <source>
        <dbReference type="Google" id="ProtNLM"/>
    </source>
</evidence>
<dbReference type="InterPro" id="IPR008969">
    <property type="entry name" value="CarboxyPept-like_regulatory"/>
</dbReference>
<sequence>MKMKNTVILLVLWIWGFLSIGTVNLWAQGEMEGYLIVTGVVKDKQSKKPLENVNVSLFGSHIGTVTNADGLFTLKIRKEDTAPVLELSHIGYRNVRVSPEENRKSEIVVWMVPQESLLHEIVVFGNNPRAVVEEAIKKIPVNYSTKDDLLTGFYRETVQKGRRYISISEAVIDILKTSYEERTADFDKVKIDKGRRLLSPKLSDTLAVKVVGGPNLSLYLDIVKNSEALLNRESLEYYDLWMEEPVMIANRLQYVIGFRPGVILPYALFYGKLYVDREKLAFTRAEFSLDISNKIKAIQAILYKKPLGLRFKPQEVSFLITYNERDGKTYLNYIRNEMRFKCDWKRRLFSSGYTVLTEMVVTDRKEAGRSVIPGKAVFGSKQVFYDKVFEYWNPDFWGAYNILEPTESLEHAVEKLKKRSR</sequence>
<dbReference type="Proteomes" id="UP000016496">
    <property type="component" value="Unassembled WGS sequence"/>
</dbReference>
<dbReference type="SUPFAM" id="SSF49464">
    <property type="entry name" value="Carboxypeptidase regulatory domain-like"/>
    <property type="match status" value="1"/>
</dbReference>
<evidence type="ECO:0000313" key="1">
    <source>
        <dbReference type="EMBL" id="ERI85072.1"/>
    </source>
</evidence>
<dbReference type="PATRIC" id="fig|1321819.3.peg.1809"/>
<name>U2DTW0_9BACE</name>
<dbReference type="AlphaFoldDB" id="U2DTW0"/>
<reference evidence="1 2" key="1">
    <citation type="submission" date="2013-08" db="EMBL/GenBank/DDBJ databases">
        <authorList>
            <person name="Weinstock G."/>
            <person name="Sodergren E."/>
            <person name="Wylie T."/>
            <person name="Fulton L."/>
            <person name="Fulton R."/>
            <person name="Fronick C."/>
            <person name="O'Laughlin M."/>
            <person name="Godfrey J."/>
            <person name="Miner T."/>
            <person name="Herter B."/>
            <person name="Appelbaum E."/>
            <person name="Cordes M."/>
            <person name="Lek S."/>
            <person name="Wollam A."/>
            <person name="Pepin K.H."/>
            <person name="Palsikar V.B."/>
            <person name="Mitreva M."/>
            <person name="Wilson R.K."/>
        </authorList>
    </citation>
    <scope>NUCLEOTIDE SEQUENCE [LARGE SCALE GENOMIC DNA]</scope>
    <source>
        <strain evidence="1 2">F0041</strain>
    </source>
</reference>
<dbReference type="Pfam" id="PF13715">
    <property type="entry name" value="CarbopepD_reg_2"/>
    <property type="match status" value="1"/>
</dbReference>
<dbReference type="HOGENOM" id="CLU_046816_0_0_10"/>
<comment type="caution">
    <text evidence="1">The sequence shown here is derived from an EMBL/GenBank/DDBJ whole genome shotgun (WGS) entry which is preliminary data.</text>
</comment>
<proteinExistence type="predicted"/>
<accession>U2DTW0</accession>
<evidence type="ECO:0000313" key="2">
    <source>
        <dbReference type="Proteomes" id="UP000016496"/>
    </source>
</evidence>
<organism evidence="1 2">
    <name type="scientific">Bacteroides pyogenes F0041</name>
    <dbReference type="NCBI Taxonomy" id="1321819"/>
    <lineage>
        <taxon>Bacteria</taxon>
        <taxon>Pseudomonadati</taxon>
        <taxon>Bacteroidota</taxon>
        <taxon>Bacteroidia</taxon>
        <taxon>Bacteroidales</taxon>
        <taxon>Bacteroidaceae</taxon>
        <taxon>Bacteroides</taxon>
    </lineage>
</organism>
<dbReference type="Gene3D" id="2.60.40.1120">
    <property type="entry name" value="Carboxypeptidase-like, regulatory domain"/>
    <property type="match status" value="1"/>
</dbReference>